<dbReference type="EMBL" id="CACTIH010007606">
    <property type="protein sequence ID" value="CAA3016317.1"/>
    <property type="molecule type" value="Genomic_DNA"/>
</dbReference>
<evidence type="ECO:0000313" key="1">
    <source>
        <dbReference type="EMBL" id="CAA3016317.1"/>
    </source>
</evidence>
<gene>
    <name evidence="1" type="ORF">OLEA9_A087000</name>
</gene>
<organism evidence="1 2">
    <name type="scientific">Olea europaea subsp. europaea</name>
    <dbReference type="NCBI Taxonomy" id="158383"/>
    <lineage>
        <taxon>Eukaryota</taxon>
        <taxon>Viridiplantae</taxon>
        <taxon>Streptophyta</taxon>
        <taxon>Embryophyta</taxon>
        <taxon>Tracheophyta</taxon>
        <taxon>Spermatophyta</taxon>
        <taxon>Magnoliopsida</taxon>
        <taxon>eudicotyledons</taxon>
        <taxon>Gunneridae</taxon>
        <taxon>Pentapetalae</taxon>
        <taxon>asterids</taxon>
        <taxon>lamiids</taxon>
        <taxon>Lamiales</taxon>
        <taxon>Oleaceae</taxon>
        <taxon>Oleeae</taxon>
        <taxon>Olea</taxon>
    </lineage>
</organism>
<dbReference type="PANTHER" id="PTHR35121">
    <property type="entry name" value="HOMEODOMAIN PROTEIN 8, PUTATIVE-RELATED"/>
    <property type="match status" value="1"/>
</dbReference>
<evidence type="ECO:0000313" key="2">
    <source>
        <dbReference type="Proteomes" id="UP000594638"/>
    </source>
</evidence>
<dbReference type="AlphaFoldDB" id="A0A8S0UDI2"/>
<sequence>MRVATGAADMMFRCVFEGSLSMCDMDIERRPYHRNCTCALHKQKSSCSNALPRSLLDLLVMSIQQLRVGSAAMMIQNTFNKAPSSGPRPIYKNSNEISE</sequence>
<accession>A0A8S0UDI2</accession>
<dbReference type="Proteomes" id="UP000594638">
    <property type="component" value="Unassembled WGS sequence"/>
</dbReference>
<reference evidence="1 2" key="1">
    <citation type="submission" date="2019-12" db="EMBL/GenBank/DDBJ databases">
        <authorList>
            <person name="Alioto T."/>
            <person name="Alioto T."/>
            <person name="Gomez Garrido J."/>
        </authorList>
    </citation>
    <scope>NUCLEOTIDE SEQUENCE [LARGE SCALE GENOMIC DNA]</scope>
</reference>
<dbReference type="OrthoDB" id="910704at2759"/>
<dbReference type="PANTHER" id="PTHR35121:SF4">
    <property type="entry name" value="SWIM-TYPE DOMAIN-CONTAINING PROTEIN"/>
    <property type="match status" value="1"/>
</dbReference>
<protein>
    <submittedName>
        <fullName evidence="1">Uncharacterized protein</fullName>
    </submittedName>
</protein>
<name>A0A8S0UDI2_OLEEU</name>
<keyword evidence="2" id="KW-1185">Reference proteome</keyword>
<proteinExistence type="predicted"/>
<comment type="caution">
    <text evidence="1">The sequence shown here is derived from an EMBL/GenBank/DDBJ whole genome shotgun (WGS) entry which is preliminary data.</text>
</comment>
<dbReference type="Gramene" id="OE9A087000T1">
    <property type="protein sequence ID" value="OE9A087000C1"/>
    <property type="gene ID" value="OE9A087000"/>
</dbReference>